<dbReference type="HOGENOM" id="CLU_1246020_0_0_1"/>
<evidence type="ECO:0000313" key="1">
    <source>
        <dbReference type="EMBL" id="EGO29095.1"/>
    </source>
</evidence>
<dbReference type="InterPro" id="IPR011009">
    <property type="entry name" value="Kinase-like_dom_sf"/>
</dbReference>
<dbReference type="Proteomes" id="UP000008064">
    <property type="component" value="Unassembled WGS sequence"/>
</dbReference>
<proteinExistence type="predicted"/>
<dbReference type="RefSeq" id="XP_007313337.1">
    <property type="nucleotide sequence ID" value="XM_007313275.1"/>
</dbReference>
<dbReference type="OrthoDB" id="3182995at2759"/>
<organism>
    <name type="scientific">Serpula lacrymans var. lacrymans (strain S7.9)</name>
    <name type="common">Dry rot fungus</name>
    <dbReference type="NCBI Taxonomy" id="578457"/>
    <lineage>
        <taxon>Eukaryota</taxon>
        <taxon>Fungi</taxon>
        <taxon>Dikarya</taxon>
        <taxon>Basidiomycota</taxon>
        <taxon>Agaricomycotina</taxon>
        <taxon>Agaricomycetes</taxon>
        <taxon>Agaricomycetidae</taxon>
        <taxon>Boletales</taxon>
        <taxon>Coniophorineae</taxon>
        <taxon>Serpulaceae</taxon>
        <taxon>Serpula</taxon>
    </lineage>
</organism>
<evidence type="ECO:0008006" key="2">
    <source>
        <dbReference type="Google" id="ProtNLM"/>
    </source>
</evidence>
<dbReference type="AlphaFoldDB" id="F8NGL3"/>
<name>F8NGL3_SERL9</name>
<reference evidence="1" key="1">
    <citation type="submission" date="2011-04" db="EMBL/GenBank/DDBJ databases">
        <title>Evolution of plant cell wall degrading machinery underlies the functional diversity of forest fungi.</title>
        <authorList>
            <consortium name="US DOE Joint Genome Institute (JGI-PGF)"/>
            <person name="Eastwood D.C."/>
            <person name="Floudas D."/>
            <person name="Binder M."/>
            <person name="Majcherczyk A."/>
            <person name="Schneider P."/>
            <person name="Aerts A."/>
            <person name="Asiegbu F.O."/>
            <person name="Baker S.E."/>
            <person name="Barry K."/>
            <person name="Bendiksby M."/>
            <person name="Blumentritt M."/>
            <person name="Coutinho P.M."/>
            <person name="Cullen D."/>
            <person name="Cullen D."/>
            <person name="Gathman A."/>
            <person name="Goodell B."/>
            <person name="Henrissat B."/>
            <person name="Ihrmark K."/>
            <person name="Kauserud H."/>
            <person name="Kohler A."/>
            <person name="LaButti K."/>
            <person name="Lapidus A."/>
            <person name="Lavin J.L."/>
            <person name="Lee Y.-H."/>
            <person name="Lindquist E."/>
            <person name="Lilly W."/>
            <person name="Lucas S."/>
            <person name="Morin E."/>
            <person name="Murat C."/>
            <person name="Oguiza J.A."/>
            <person name="Park J."/>
            <person name="Pisabarro A.G."/>
            <person name="Riley R."/>
            <person name="Rosling A."/>
            <person name="Salamov A."/>
            <person name="Schmidt O."/>
            <person name="Schmutz J."/>
            <person name="Skrede I."/>
            <person name="Stenlid J."/>
            <person name="Wiebenga A."/>
            <person name="Xie X."/>
            <person name="Kues U."/>
            <person name="Hibbett D.S."/>
            <person name="Hoffmeister D."/>
            <person name="Hogberg N."/>
            <person name="Martin F."/>
            <person name="Grigoriev I.V."/>
            <person name="Watkinson S.C."/>
        </authorList>
    </citation>
    <scope>NUCLEOTIDE SEQUENCE</scope>
    <source>
        <strain evidence="1">S7.9</strain>
    </source>
</reference>
<gene>
    <name evidence="1" type="ORF">SERLADRAFT_433103</name>
</gene>
<sequence length="269" mass="30600">MSQLIIEPYLILGEEDAPAVLPRLPVPGTPGAPSDSLFHVKEWVHMYAGDATSCTILRGKMSIDGQELIPCILKVDLFDQHPRSLLTEASVYENQAKSLQGNVVPRFYGLFQGQVSPGYLPSTCMVLEDCGDHMRSSFPDSDNDLISKLLDKFKLFHDAGLQHNAISERNVTVKNGEPYIIDLKLSRPHRCDRIPIEHGASTPDEYKYGCWELYETQILSCFMDHDYLRVSLRLEELVEMIWDKSILRDPVRRKQILEEAVVKLFAPRK</sequence>
<dbReference type="SUPFAM" id="SSF56112">
    <property type="entry name" value="Protein kinase-like (PK-like)"/>
    <property type="match status" value="1"/>
</dbReference>
<dbReference type="GeneID" id="18814131"/>
<protein>
    <recommendedName>
        <fullName evidence="2">Protein kinase domain-containing protein</fullName>
    </recommendedName>
</protein>
<dbReference type="EMBL" id="GL945429">
    <property type="protein sequence ID" value="EGO29095.1"/>
    <property type="molecule type" value="Genomic_DNA"/>
</dbReference>
<dbReference type="KEGG" id="sla:SERLADRAFT_433103"/>
<accession>F8NGL3</accession>